<dbReference type="Proteomes" id="UP000298347">
    <property type="component" value="Unassembled WGS sequence"/>
</dbReference>
<dbReference type="GO" id="GO:0016791">
    <property type="term" value="F:phosphatase activity"/>
    <property type="evidence" value="ECO:0007669"/>
    <property type="project" value="TreeGrafter"/>
</dbReference>
<dbReference type="PIRSF" id="PIRSF000915">
    <property type="entry name" value="PGP-type_phosphatase"/>
    <property type="match status" value="1"/>
</dbReference>
<dbReference type="Pfam" id="PF13344">
    <property type="entry name" value="Hydrolase_6"/>
    <property type="match status" value="1"/>
</dbReference>
<dbReference type="PANTHER" id="PTHR19288:SF46">
    <property type="entry name" value="HALOACID DEHALOGENASE-LIKE HYDROLASE DOMAIN-CONTAINING PROTEIN 2"/>
    <property type="match status" value="1"/>
</dbReference>
<feature type="binding site" evidence="6">
    <location>
        <position position="182"/>
    </location>
    <ligand>
        <name>substrate</name>
    </ligand>
</feature>
<dbReference type="GO" id="GO:0005737">
    <property type="term" value="C:cytoplasm"/>
    <property type="evidence" value="ECO:0007669"/>
    <property type="project" value="TreeGrafter"/>
</dbReference>
<evidence type="ECO:0000256" key="4">
    <source>
        <dbReference type="ARBA" id="ARBA00022842"/>
    </source>
</evidence>
<dbReference type="FunFam" id="3.40.50.1000:FF:000053">
    <property type="entry name" value="TIGR01457 family HAD hydrolase"/>
    <property type="match status" value="1"/>
</dbReference>
<dbReference type="NCBIfam" id="TIGR01457">
    <property type="entry name" value="HAD-SF-IIA-hyp2"/>
    <property type="match status" value="1"/>
</dbReference>
<evidence type="ECO:0000256" key="1">
    <source>
        <dbReference type="ARBA" id="ARBA00006696"/>
    </source>
</evidence>
<accession>A0A4Z0GLI5</accession>
<dbReference type="InterPro" id="IPR006357">
    <property type="entry name" value="HAD-SF_hydro_IIA"/>
</dbReference>
<dbReference type="PANTHER" id="PTHR19288">
    <property type="entry name" value="4-NITROPHENYLPHOSPHATASE-RELATED"/>
    <property type="match status" value="1"/>
</dbReference>
<dbReference type="InterPro" id="IPR023214">
    <property type="entry name" value="HAD_sf"/>
</dbReference>
<organism evidence="8 9">
    <name type="scientific">Sporolactobacillus shoreae</name>
    <dbReference type="NCBI Taxonomy" id="1465501"/>
    <lineage>
        <taxon>Bacteria</taxon>
        <taxon>Bacillati</taxon>
        <taxon>Bacillota</taxon>
        <taxon>Bacilli</taxon>
        <taxon>Bacillales</taxon>
        <taxon>Sporolactobacillaceae</taxon>
        <taxon>Sporolactobacillus</taxon>
    </lineage>
</organism>
<dbReference type="RefSeq" id="WP_135349172.1">
    <property type="nucleotide sequence ID" value="NZ_SRJD01000015.1"/>
</dbReference>
<feature type="binding site" evidence="7">
    <location>
        <position position="13"/>
    </location>
    <ligand>
        <name>Mg(2+)</name>
        <dbReference type="ChEBI" id="CHEBI:18420"/>
    </ligand>
</feature>
<comment type="similarity">
    <text evidence="1">Belongs to the HAD-like hydrolase superfamily. NagD family.</text>
</comment>
<evidence type="ECO:0000256" key="2">
    <source>
        <dbReference type="ARBA" id="ARBA00022723"/>
    </source>
</evidence>
<dbReference type="NCBIfam" id="TIGR01460">
    <property type="entry name" value="HAD-SF-IIA"/>
    <property type="match status" value="1"/>
</dbReference>
<reference evidence="8 9" key="1">
    <citation type="journal article" date="2015" name="Int. J. Syst. Evol. Microbiol.">
        <title>Sporolactobacillus shoreae sp. nov. and Sporolactobacillus spathodeae sp. nov., two spore-forming lactic acid bacteria isolated from tree barks in Thailand.</title>
        <authorList>
            <person name="Thamacharoensuk T."/>
            <person name="Kitahara M."/>
            <person name="Ohkuma M."/>
            <person name="Thongchul N."/>
            <person name="Tanasupawat S."/>
        </authorList>
    </citation>
    <scope>NUCLEOTIDE SEQUENCE [LARGE SCALE GENOMIC DNA]</scope>
    <source>
        <strain evidence="8 9">BK92</strain>
    </source>
</reference>
<keyword evidence="3 8" id="KW-0378">Hydrolase</keyword>
<comment type="caution">
    <text evidence="8">The sequence shown here is derived from an EMBL/GenBank/DDBJ whole genome shotgun (WGS) entry which is preliminary data.</text>
</comment>
<dbReference type="OrthoDB" id="9810449at2"/>
<feature type="active site" description="Proton donor" evidence="5">
    <location>
        <position position="13"/>
    </location>
</feature>
<protein>
    <submittedName>
        <fullName evidence="8">TIGR01457 family HAD-type hydrolase</fullName>
    </submittedName>
</protein>
<dbReference type="SFLD" id="SFLDG01139">
    <property type="entry name" value="C2.A:_Pyridoxal_Phosphate_Phos"/>
    <property type="match status" value="1"/>
</dbReference>
<dbReference type="SUPFAM" id="SSF56784">
    <property type="entry name" value="HAD-like"/>
    <property type="match status" value="1"/>
</dbReference>
<keyword evidence="4 7" id="KW-0460">Magnesium</keyword>
<feature type="active site" description="Nucleophile" evidence="5">
    <location>
        <position position="11"/>
    </location>
</feature>
<evidence type="ECO:0000256" key="7">
    <source>
        <dbReference type="PIRSR" id="PIRSR000915-3"/>
    </source>
</evidence>
<dbReference type="GO" id="GO:0046872">
    <property type="term" value="F:metal ion binding"/>
    <property type="evidence" value="ECO:0007669"/>
    <property type="project" value="UniProtKB-KW"/>
</dbReference>
<dbReference type="InterPro" id="IPR036412">
    <property type="entry name" value="HAD-like_sf"/>
</dbReference>
<keyword evidence="2 7" id="KW-0479">Metal-binding</keyword>
<proteinExistence type="inferred from homology"/>
<feature type="binding site" evidence="7">
    <location>
        <position position="207"/>
    </location>
    <ligand>
        <name>Mg(2+)</name>
        <dbReference type="ChEBI" id="CHEBI:18420"/>
    </ligand>
</feature>
<keyword evidence="9" id="KW-1185">Reference proteome</keyword>
<dbReference type="EMBL" id="SRJD01000015">
    <property type="protein sequence ID" value="TGA97257.1"/>
    <property type="molecule type" value="Genomic_DNA"/>
</dbReference>
<comment type="cofactor">
    <cofactor evidence="7">
        <name>Mg(2+)</name>
        <dbReference type="ChEBI" id="CHEBI:18420"/>
    </cofactor>
    <text evidence="7">Divalent metal ions. Mg(2+) is the most effective.</text>
</comment>
<evidence type="ECO:0000313" key="9">
    <source>
        <dbReference type="Proteomes" id="UP000298347"/>
    </source>
</evidence>
<gene>
    <name evidence="8" type="ORF">E4665_12735</name>
</gene>
<dbReference type="Gene3D" id="3.40.50.1000">
    <property type="entry name" value="HAD superfamily/HAD-like"/>
    <property type="match status" value="2"/>
</dbReference>
<feature type="binding site" evidence="7">
    <location>
        <position position="11"/>
    </location>
    <ligand>
        <name>Mg(2+)</name>
        <dbReference type="ChEBI" id="CHEBI:18420"/>
    </ligand>
</feature>
<dbReference type="SFLD" id="SFLDS00003">
    <property type="entry name" value="Haloacid_Dehalogenase"/>
    <property type="match status" value="1"/>
</dbReference>
<name>A0A4Z0GLI5_9BACL</name>
<dbReference type="InterPro" id="IPR006354">
    <property type="entry name" value="HAD-SF_hydro_IIA_hyp1"/>
</dbReference>
<dbReference type="AlphaFoldDB" id="A0A4Z0GLI5"/>
<evidence type="ECO:0000256" key="3">
    <source>
        <dbReference type="ARBA" id="ARBA00022801"/>
    </source>
</evidence>
<evidence type="ECO:0000313" key="8">
    <source>
        <dbReference type="EMBL" id="TGA97257.1"/>
    </source>
</evidence>
<dbReference type="CDD" id="cd07530">
    <property type="entry name" value="HAD_Pase_UmpH-like"/>
    <property type="match status" value="1"/>
</dbReference>
<dbReference type="Pfam" id="PF13242">
    <property type="entry name" value="Hydrolase_like"/>
    <property type="match status" value="1"/>
</dbReference>
<evidence type="ECO:0000256" key="5">
    <source>
        <dbReference type="PIRSR" id="PIRSR000915-1"/>
    </source>
</evidence>
<sequence length="255" mass="27924">MVKSYDAFLLDLDGTVYRGKESIPEAVEFVKTLKEKGLRYLFVTNNSTRTKETVAKQLSGFGIPCTANDVLTTSMATASYIKAEKQDASVYYIGEEGLRQAMEFENLTYEEDHPDYVAFGMDRQITYDKYAKACLAVRNGAKFVSTNPDVALPNEHGLVPGNGSLTSVISVSTGVAPIFIGKPEPIIIEQALAKLGTTKERTLMIGDNYDTDILAGIRSGLDSLIVLTGVTSEQALKTKPVQPTYALHSLSEWQF</sequence>
<evidence type="ECO:0000256" key="6">
    <source>
        <dbReference type="PIRSR" id="PIRSR000915-2"/>
    </source>
</evidence>